<comment type="caution">
    <text evidence="14">The sequence shown here is derived from an EMBL/GenBank/DDBJ whole genome shotgun (WGS) entry which is preliminary data.</text>
</comment>
<feature type="region of interest" description="Disordered" evidence="12">
    <location>
        <begin position="903"/>
        <end position="992"/>
    </location>
</feature>
<feature type="compositionally biased region" description="Polar residues" evidence="12">
    <location>
        <begin position="978"/>
        <end position="992"/>
    </location>
</feature>
<evidence type="ECO:0000259" key="13">
    <source>
        <dbReference type="Pfam" id="PF25580"/>
    </source>
</evidence>
<evidence type="ECO:0000256" key="9">
    <source>
        <dbReference type="ARBA" id="ARBA00023125"/>
    </source>
</evidence>
<proteinExistence type="inferred from homology"/>
<dbReference type="GO" id="GO:0005634">
    <property type="term" value="C:nucleus"/>
    <property type="evidence" value="ECO:0007669"/>
    <property type="project" value="UniProtKB-SubCell"/>
</dbReference>
<feature type="region of interest" description="Disordered" evidence="12">
    <location>
        <begin position="1154"/>
        <end position="1243"/>
    </location>
</feature>
<dbReference type="GO" id="GO:0008270">
    <property type="term" value="F:zinc ion binding"/>
    <property type="evidence" value="ECO:0007669"/>
    <property type="project" value="UniProtKB-KW"/>
</dbReference>
<evidence type="ECO:0000256" key="3">
    <source>
        <dbReference type="ARBA" id="ARBA00022553"/>
    </source>
</evidence>
<evidence type="ECO:0000256" key="2">
    <source>
        <dbReference type="ARBA" id="ARBA00006991"/>
    </source>
</evidence>
<evidence type="ECO:0000256" key="11">
    <source>
        <dbReference type="ARBA" id="ARBA00023242"/>
    </source>
</evidence>
<protein>
    <recommendedName>
        <fullName evidence="13">Zinc finger protein Rlf/292/654 TPR repeats domain-containing protein</fullName>
    </recommendedName>
</protein>
<evidence type="ECO:0000256" key="8">
    <source>
        <dbReference type="ARBA" id="ARBA00023015"/>
    </source>
</evidence>
<evidence type="ECO:0000256" key="5">
    <source>
        <dbReference type="ARBA" id="ARBA00022737"/>
    </source>
</evidence>
<feature type="compositionally biased region" description="Basic residues" evidence="12">
    <location>
        <begin position="1168"/>
        <end position="1184"/>
    </location>
</feature>
<evidence type="ECO:0000256" key="10">
    <source>
        <dbReference type="ARBA" id="ARBA00023163"/>
    </source>
</evidence>
<evidence type="ECO:0000256" key="7">
    <source>
        <dbReference type="ARBA" id="ARBA00022833"/>
    </source>
</evidence>
<name>A0AA88YNB8_PINIB</name>
<feature type="compositionally biased region" description="Polar residues" evidence="12">
    <location>
        <begin position="1216"/>
        <end position="1243"/>
    </location>
</feature>
<keyword evidence="7" id="KW-0862">Zinc</keyword>
<keyword evidence="6" id="KW-0863">Zinc-finger</keyword>
<reference evidence="14" key="1">
    <citation type="submission" date="2019-08" db="EMBL/GenBank/DDBJ databases">
        <title>The improved chromosome-level genome for the pearl oyster Pinctada fucata martensii using PacBio sequencing and Hi-C.</title>
        <authorList>
            <person name="Zheng Z."/>
        </authorList>
    </citation>
    <scope>NUCLEOTIDE SEQUENCE</scope>
    <source>
        <strain evidence="14">ZZ-2019</strain>
        <tissue evidence="14">Adductor muscle</tissue>
    </source>
</reference>
<dbReference type="InterPro" id="IPR057986">
    <property type="entry name" value="TPR_Rlf/292/654"/>
</dbReference>
<gene>
    <name evidence="14" type="ORF">FSP39_015607</name>
</gene>
<evidence type="ECO:0000313" key="14">
    <source>
        <dbReference type="EMBL" id="KAK3102995.1"/>
    </source>
</evidence>
<comment type="similarity">
    <text evidence="2">Belongs to the krueppel C2H2-type zinc-finger protein family.</text>
</comment>
<feature type="region of interest" description="Disordered" evidence="12">
    <location>
        <begin position="449"/>
        <end position="475"/>
    </location>
</feature>
<sequence length="1243" mass="139211">MDFSALIAELRDIANRYNGRDIDSNVSTAMYCEMFRKILQKAESEVTAYDDQIVILWMTLSQLCQTYQTLTTCNERNSLYQHIFLLCAKVVLNIKWQQLSDDDQSKQNFRATVEATHRQLVTAGFDRFGLLLKLMDNPWTDTTITKIMSGDQDEDDSDSDATEDHDADDEEIKEKEEERKKRKEKRKQQVEEEYSQYINREDPLILHLRVEMLMQENCEEWALNLCECCLRQEKFIRDLEFKMMQLQLLFKLKYLDKLQEVCESITCHVGVALLDRLEGKESNQALVVRLIQIFLVQDWIKPDRNCCTKTLLQIWIKYQLLQDKDREKFLDSVWAIAKLSSRTEQICQLITSLLKKCGMNFIQLYTDLCIYAINVDKSCCEQQMLQGNMEGVRTRQHAISMTCIKLADLYCNCSPKVARIAALTAFSLNPSIQNFNVVRKTYTDKRKEKIQSVKDDYSPQKESKPRQSRHLNKVNPSTLHEVERLLNMLRPYYLDPELPFQRLLPVCQKFMEEKGTFQQAPNKKPAVTSTVSKTTTKPTNLKKGKPKSPVSSDIPTNVQYYCDDTVTLQRQNSNSGVSSTSVAGVDNRLNPISSSTSQHKSPVYQSKSAHQTSVNNLYRQKPVVSVHKDLNSAPQHIRTSDSQNVQMPMGQGTKPPLFGTQPHSYRAIMHTEPAAAQPPPAPKSPIAAVKQPVQRLVPVAELMQSLEVQRLQQVTELQKSKEIERANSITNLLKATKSTPKSQSSASKQQHSQPQSQIKQMELTAIHNTTKAMHMDAIRRHSVHLPVQSVKSPIEERPIPHHISAPKDIDKSQLRPPLNKLRVSSVDASKFTATQKIIPKDLPPGLQHQFPPYGSEKTLTLGAGQSKTPQPFMLKPLESSSSKRRPSADELKSIVDWLQAGTEDAKPQAQPMQPKPAHTGQTAQKLPSFFNPLSSPQPAPAHYQMSQSSSPSMHSIGHSPQATSSPQLGHDLSPAGSLGQNSMAAPGRSSTIHQAATEIQKKLVNLQRQNSTTNNTLGAQLLLNLQKKGLIGTTAAYGAAPPPSPVQTQASSNMHLTQSPAIIPVKPAVTTQPQVTSKVTSPVIQPQLVLSNIQSQVTQPVAQPKVKQPEAESSPLPQMLNPLQMPSKPGQKQLTDKDLSIEEMKLRIAEIVRQQTEAERLNPSTPPKLKRSSSPRQRSPKSRSRSTPTPTKTGAIEQTNVVTPAPSGMDEVPDQLTGSSSLGNLLRHSSVTPKKGKSQVNIF</sequence>
<feature type="region of interest" description="Disordered" evidence="12">
    <location>
        <begin position="736"/>
        <end position="758"/>
    </location>
</feature>
<keyword evidence="5" id="KW-0677">Repeat</keyword>
<dbReference type="PANTHER" id="PTHR15507:SF17">
    <property type="entry name" value="C2H2-TYPE DOMAIN-CONTAINING PROTEIN"/>
    <property type="match status" value="1"/>
</dbReference>
<feature type="region of interest" description="Disordered" evidence="12">
    <location>
        <begin position="1097"/>
        <end position="1135"/>
    </location>
</feature>
<dbReference type="Pfam" id="PF25580">
    <property type="entry name" value="TPR_Rlf"/>
    <property type="match status" value="1"/>
</dbReference>
<dbReference type="Proteomes" id="UP001186944">
    <property type="component" value="Unassembled WGS sequence"/>
</dbReference>
<keyword evidence="10" id="KW-0804">Transcription</keyword>
<dbReference type="GO" id="GO:0003677">
    <property type="term" value="F:DNA binding"/>
    <property type="evidence" value="ECO:0007669"/>
    <property type="project" value="UniProtKB-KW"/>
</dbReference>
<accession>A0AA88YNB8</accession>
<feature type="compositionally biased region" description="Basic and acidic residues" evidence="12">
    <location>
        <begin position="449"/>
        <end position="465"/>
    </location>
</feature>
<dbReference type="AlphaFoldDB" id="A0AA88YNB8"/>
<feature type="region of interest" description="Disordered" evidence="12">
    <location>
        <begin position="860"/>
        <end position="890"/>
    </location>
</feature>
<evidence type="ECO:0000256" key="12">
    <source>
        <dbReference type="SAM" id="MobiDB-lite"/>
    </source>
</evidence>
<evidence type="ECO:0000256" key="6">
    <source>
        <dbReference type="ARBA" id="ARBA00022771"/>
    </source>
</evidence>
<feature type="domain" description="Zinc finger protein Rlf/292/654 TPR repeats" evidence="13">
    <location>
        <begin position="264"/>
        <end position="448"/>
    </location>
</feature>
<feature type="compositionally biased region" description="Low complexity" evidence="12">
    <location>
        <begin position="907"/>
        <end position="917"/>
    </location>
</feature>
<dbReference type="InterPro" id="IPR052251">
    <property type="entry name" value="GH-ZnFinger_Regulators"/>
</dbReference>
<feature type="region of interest" description="Disordered" evidence="12">
    <location>
        <begin position="571"/>
        <end position="611"/>
    </location>
</feature>
<dbReference type="GO" id="GO:0000981">
    <property type="term" value="F:DNA-binding transcription factor activity, RNA polymerase II-specific"/>
    <property type="evidence" value="ECO:0007669"/>
    <property type="project" value="TreeGrafter"/>
</dbReference>
<keyword evidence="8" id="KW-0805">Transcription regulation</keyword>
<keyword evidence="11" id="KW-0539">Nucleus</keyword>
<keyword evidence="3" id="KW-0597">Phosphoprotein</keyword>
<organism evidence="14 15">
    <name type="scientific">Pinctada imbricata</name>
    <name type="common">Atlantic pearl-oyster</name>
    <name type="synonym">Pinctada martensii</name>
    <dbReference type="NCBI Taxonomy" id="66713"/>
    <lineage>
        <taxon>Eukaryota</taxon>
        <taxon>Metazoa</taxon>
        <taxon>Spiralia</taxon>
        <taxon>Lophotrochozoa</taxon>
        <taxon>Mollusca</taxon>
        <taxon>Bivalvia</taxon>
        <taxon>Autobranchia</taxon>
        <taxon>Pteriomorphia</taxon>
        <taxon>Pterioida</taxon>
        <taxon>Pterioidea</taxon>
        <taxon>Pteriidae</taxon>
        <taxon>Pinctada</taxon>
    </lineage>
</organism>
<dbReference type="EMBL" id="VSWD01000005">
    <property type="protein sequence ID" value="KAK3102995.1"/>
    <property type="molecule type" value="Genomic_DNA"/>
</dbReference>
<comment type="subcellular location">
    <subcellularLocation>
        <location evidence="1">Nucleus</location>
    </subcellularLocation>
</comment>
<feature type="compositionally biased region" description="Low complexity" evidence="12">
    <location>
        <begin position="1113"/>
        <end position="1127"/>
    </location>
</feature>
<feature type="compositionally biased region" description="Polar residues" evidence="12">
    <location>
        <begin position="571"/>
        <end position="582"/>
    </location>
</feature>
<evidence type="ECO:0000256" key="1">
    <source>
        <dbReference type="ARBA" id="ARBA00004123"/>
    </source>
</evidence>
<keyword evidence="9" id="KW-0238">DNA-binding</keyword>
<feature type="compositionally biased region" description="Polar residues" evidence="12">
    <location>
        <begin position="590"/>
        <end position="611"/>
    </location>
</feature>
<keyword evidence="4" id="KW-0479">Metal-binding</keyword>
<keyword evidence="15" id="KW-1185">Reference proteome</keyword>
<evidence type="ECO:0000313" key="15">
    <source>
        <dbReference type="Proteomes" id="UP001186944"/>
    </source>
</evidence>
<dbReference type="PANTHER" id="PTHR15507">
    <property type="entry name" value="ZINC FINGER PROTEIN RLF"/>
    <property type="match status" value="1"/>
</dbReference>
<feature type="compositionally biased region" description="Polar residues" evidence="12">
    <location>
        <begin position="919"/>
        <end position="936"/>
    </location>
</feature>
<feature type="region of interest" description="Disordered" evidence="12">
    <location>
        <begin position="147"/>
        <end position="186"/>
    </location>
</feature>
<feature type="region of interest" description="Disordered" evidence="12">
    <location>
        <begin position="517"/>
        <end position="556"/>
    </location>
</feature>
<evidence type="ECO:0000256" key="4">
    <source>
        <dbReference type="ARBA" id="ARBA00022723"/>
    </source>
</evidence>
<feature type="compositionally biased region" description="Low complexity" evidence="12">
    <location>
        <begin position="523"/>
        <end position="539"/>
    </location>
</feature>
<feature type="compositionally biased region" description="Acidic residues" evidence="12">
    <location>
        <begin position="151"/>
        <end position="171"/>
    </location>
</feature>
<feature type="compositionally biased region" description="Low complexity" evidence="12">
    <location>
        <begin position="944"/>
        <end position="960"/>
    </location>
</feature>